<feature type="region of interest" description="Disordered" evidence="1">
    <location>
        <begin position="543"/>
        <end position="700"/>
    </location>
</feature>
<protein>
    <submittedName>
        <fullName evidence="2">Uncharacterized protein</fullName>
    </submittedName>
</protein>
<feature type="compositionally biased region" description="Acidic residues" evidence="1">
    <location>
        <begin position="557"/>
        <end position="571"/>
    </location>
</feature>
<sequence>MAPETDPGPTSNSNLPPPTIPSPHEVADASRSPPNSTVNASSSPEKPPPQSNSNDSGSQKPTTSTSDESQASGAPEEEQEEGEDGFQSDELEDESPQFRRRRVGNPGIWKPEQVAYFQKMLPAYNALGSNSKARADFIVDLLPGFLLKFPKEKYPPPEPSQVAKSFKPLSEAVINAMQSEDKKAYLKREKRALRSEDDRLLDSLKSWFTGQRTRKNMRSSNPFKPHYKKLSSKKDVPKKSSLAQFILGHEDYKDEVVERSDETGNHDRLPSRVRAAQDILAELDSETVQKLEAEAETRLQTRRESFVGVCDETSNGRILDIEQELDLASCRRNLTTFAQPLLDFIREHTGMVCFLQAGYERDHPDKGHDFEIVSLSSVPQGMPKFPEYNIPFFGQFGREFAKWVRAIKQRQLELGVESPSTELLERAETDGGKKDKGKGKAKAQPVRVSAPPSLPSSGPNATTKHSPSPSTASTSTLHKRPSSQPPKPSETSKNSPNQAPPVVTPQPLPQPPDTDGMSIPEKQAAYRVWHRELAEAMGIKEDVRNLFAGKQGKEKVAEDDDDDYEGDEEEGAEKGFEEVVQRTLRPRKAAAKDDTRIDGLEPDDAAINDDTALRVKLADKSAPMPSLINDSNPPSPEHETTAQLTAEGNDMTHPDTAGDKRSPPEHEQLATRGNESASHVPENVCKTSAPIAPSSSDDNAEDIAIPCETRIASPTSPTDPVERVIINDGGDIEMSVDAPPDAPIPNASIFDAVEVPVIDPYPPESLKNGSFIREYATLLLKSPEGESLPAFWFTLVHSWIELEGKWECLDLEPVKLPLDHRPQAFAAWFQAGRTKRPGGRVTPTSVQLPSFRTEWWLWFDSVNPDWRLRDGGVVLPGGDGDWEDIECPGKDGFALLLIGLRWWFDRGGWEDKVGLGHWEHAVKGLYETTVHLHKCCDVQKTDASGLGNRVAGSISRQDKVRKSPDSSINDGPDSHRAKRRA</sequence>
<feature type="region of interest" description="Disordered" evidence="1">
    <location>
        <begin position="943"/>
        <end position="981"/>
    </location>
</feature>
<evidence type="ECO:0000313" key="2">
    <source>
        <dbReference type="EMBL" id="KAL0577211.1"/>
    </source>
</evidence>
<evidence type="ECO:0000313" key="3">
    <source>
        <dbReference type="Proteomes" id="UP001465976"/>
    </source>
</evidence>
<proteinExistence type="predicted"/>
<feature type="compositionally biased region" description="Pro residues" evidence="1">
    <location>
        <begin position="498"/>
        <end position="512"/>
    </location>
</feature>
<reference evidence="2 3" key="1">
    <citation type="submission" date="2024-02" db="EMBL/GenBank/DDBJ databases">
        <title>A draft genome for the cacao thread blight pathogen Marasmius crinis-equi.</title>
        <authorList>
            <person name="Cohen S.P."/>
            <person name="Baruah I.K."/>
            <person name="Amoako-Attah I."/>
            <person name="Bukari Y."/>
            <person name="Meinhardt L.W."/>
            <person name="Bailey B.A."/>
        </authorList>
    </citation>
    <scope>NUCLEOTIDE SEQUENCE [LARGE SCALE GENOMIC DNA]</scope>
    <source>
        <strain evidence="2 3">GH-76</strain>
    </source>
</reference>
<gene>
    <name evidence="2" type="ORF">V5O48_004777</name>
</gene>
<feature type="region of interest" description="Disordered" evidence="1">
    <location>
        <begin position="417"/>
        <end position="523"/>
    </location>
</feature>
<feature type="compositionally biased region" description="Basic and acidic residues" evidence="1">
    <location>
        <begin position="590"/>
        <end position="599"/>
    </location>
</feature>
<organism evidence="2 3">
    <name type="scientific">Marasmius crinis-equi</name>
    <dbReference type="NCBI Taxonomy" id="585013"/>
    <lineage>
        <taxon>Eukaryota</taxon>
        <taxon>Fungi</taxon>
        <taxon>Dikarya</taxon>
        <taxon>Basidiomycota</taxon>
        <taxon>Agaricomycotina</taxon>
        <taxon>Agaricomycetes</taxon>
        <taxon>Agaricomycetidae</taxon>
        <taxon>Agaricales</taxon>
        <taxon>Marasmiineae</taxon>
        <taxon>Marasmiaceae</taxon>
        <taxon>Marasmius</taxon>
    </lineage>
</organism>
<keyword evidence="3" id="KW-1185">Reference proteome</keyword>
<feature type="compositionally biased region" description="Basic and acidic residues" evidence="1">
    <location>
        <begin position="650"/>
        <end position="669"/>
    </location>
</feature>
<feature type="compositionally biased region" description="Basic and acidic residues" evidence="1">
    <location>
        <begin position="423"/>
        <end position="434"/>
    </location>
</feature>
<feature type="compositionally biased region" description="Polar residues" evidence="1">
    <location>
        <begin position="32"/>
        <end position="44"/>
    </location>
</feature>
<dbReference type="EMBL" id="JBAHYK010000172">
    <property type="protein sequence ID" value="KAL0577211.1"/>
    <property type="molecule type" value="Genomic_DNA"/>
</dbReference>
<feature type="compositionally biased region" description="Low complexity" evidence="1">
    <location>
        <begin position="461"/>
        <end position="476"/>
    </location>
</feature>
<name>A0ABR3FP39_9AGAR</name>
<feature type="compositionally biased region" description="Polar residues" evidence="1">
    <location>
        <begin position="51"/>
        <end position="67"/>
    </location>
</feature>
<comment type="caution">
    <text evidence="2">The sequence shown here is derived from an EMBL/GenBank/DDBJ whole genome shotgun (WGS) entry which is preliminary data.</text>
</comment>
<accession>A0ABR3FP39</accession>
<dbReference type="Proteomes" id="UP001465976">
    <property type="component" value="Unassembled WGS sequence"/>
</dbReference>
<feature type="compositionally biased region" description="Acidic residues" evidence="1">
    <location>
        <begin position="75"/>
        <end position="95"/>
    </location>
</feature>
<evidence type="ECO:0000256" key="1">
    <source>
        <dbReference type="SAM" id="MobiDB-lite"/>
    </source>
</evidence>
<feature type="region of interest" description="Disordered" evidence="1">
    <location>
        <begin position="1"/>
        <end position="104"/>
    </location>
</feature>